<dbReference type="PANTHER" id="PTHR43333">
    <property type="entry name" value="2-HACID_DH_C DOMAIN-CONTAINING PROTEIN"/>
    <property type="match status" value="1"/>
</dbReference>
<dbReference type="CDD" id="cd12164">
    <property type="entry name" value="GDH_like_2"/>
    <property type="match status" value="1"/>
</dbReference>
<dbReference type="SUPFAM" id="SSF51735">
    <property type="entry name" value="NAD(P)-binding Rossmann-fold domains"/>
    <property type="match status" value="1"/>
</dbReference>
<dbReference type="Proteomes" id="UP000885830">
    <property type="component" value="Unassembled WGS sequence"/>
</dbReference>
<dbReference type="EMBL" id="DRMJ01000044">
    <property type="protein sequence ID" value="HHL42156.1"/>
    <property type="molecule type" value="Genomic_DNA"/>
</dbReference>
<feature type="domain" description="D-isomer specific 2-hydroxyacid dehydrogenase NAD-binding" evidence="3">
    <location>
        <begin position="111"/>
        <end position="275"/>
    </location>
</feature>
<dbReference type="GO" id="GO:0051287">
    <property type="term" value="F:NAD binding"/>
    <property type="evidence" value="ECO:0007669"/>
    <property type="project" value="InterPro"/>
</dbReference>
<accession>A0A7C5LVU5</accession>
<evidence type="ECO:0000259" key="3">
    <source>
        <dbReference type="Pfam" id="PF02826"/>
    </source>
</evidence>
<dbReference type="Gene3D" id="3.40.50.720">
    <property type="entry name" value="NAD(P)-binding Rossmann-like Domain"/>
    <property type="match status" value="2"/>
</dbReference>
<dbReference type="PANTHER" id="PTHR43333:SF1">
    <property type="entry name" value="D-ISOMER SPECIFIC 2-HYDROXYACID DEHYDROGENASE NAD-BINDING DOMAIN-CONTAINING PROTEIN"/>
    <property type="match status" value="1"/>
</dbReference>
<keyword evidence="1" id="KW-0560">Oxidoreductase</keyword>
<reference evidence="4" key="1">
    <citation type="journal article" date="2020" name="mSystems">
        <title>Genome- and Community-Level Interaction Insights into Carbon Utilization and Element Cycling Functions of Hydrothermarchaeota in Hydrothermal Sediment.</title>
        <authorList>
            <person name="Zhou Z."/>
            <person name="Liu Y."/>
            <person name="Xu W."/>
            <person name="Pan J."/>
            <person name="Luo Z.H."/>
            <person name="Li M."/>
        </authorList>
    </citation>
    <scope>NUCLEOTIDE SEQUENCE [LARGE SCALE GENOMIC DNA]</scope>
    <source>
        <strain evidence="4">HyVt-485</strain>
    </source>
</reference>
<gene>
    <name evidence="4" type="ORF">ENJ42_00930</name>
</gene>
<name>A0A7C5LVU5_9PROT</name>
<dbReference type="InterPro" id="IPR006140">
    <property type="entry name" value="D-isomer_DH_NAD-bd"/>
</dbReference>
<evidence type="ECO:0000256" key="2">
    <source>
        <dbReference type="ARBA" id="ARBA00023027"/>
    </source>
</evidence>
<comment type="caution">
    <text evidence="4">The sequence shown here is derived from an EMBL/GenBank/DDBJ whole genome shotgun (WGS) entry which is preliminary data.</text>
</comment>
<dbReference type="PROSITE" id="PS00671">
    <property type="entry name" value="D_2_HYDROXYACID_DH_3"/>
    <property type="match status" value="1"/>
</dbReference>
<evidence type="ECO:0000313" key="4">
    <source>
        <dbReference type="EMBL" id="HHL42156.1"/>
    </source>
</evidence>
<dbReference type="Pfam" id="PF02826">
    <property type="entry name" value="2-Hacid_dh_C"/>
    <property type="match status" value="1"/>
</dbReference>
<dbReference type="InterPro" id="IPR036291">
    <property type="entry name" value="NAD(P)-bd_dom_sf"/>
</dbReference>
<dbReference type="GO" id="GO:0016616">
    <property type="term" value="F:oxidoreductase activity, acting on the CH-OH group of donors, NAD or NADP as acceptor"/>
    <property type="evidence" value="ECO:0007669"/>
    <property type="project" value="UniProtKB-ARBA"/>
</dbReference>
<keyword evidence="2" id="KW-0520">NAD</keyword>
<sequence>MIMVYFAAPASQWQAYEAPLRTALDAAGLIYDLSSECEDPAGVDYIIYAPGGPVSDFTPFIHAKAVLSLWAGVEAITNNETLTMPLTRMVDEGLSEGMTEWVVSHVLRYHLGMDDQIMRQDGQWQQNIPPLARDRKIAILGMGALGKACAQALAALNFQVSGWSRTAKNVDGVTCRHGEDGLTDILGCANIVVLLLPLTPQTENLINGARLALLPKGAMIINPGRGALIDDAALLSAFDSGHISHATLDVFRTEPLPETHVFWAHPNITVTPHIASATRPSSAARMIAQNIKRNESGLPMLHMVDRQTGY</sequence>
<dbReference type="InterPro" id="IPR029753">
    <property type="entry name" value="D-isomer_DH_CS"/>
</dbReference>
<organism evidence="4">
    <name type="scientific">Hellea balneolensis</name>
    <dbReference type="NCBI Taxonomy" id="287478"/>
    <lineage>
        <taxon>Bacteria</taxon>
        <taxon>Pseudomonadati</taxon>
        <taxon>Pseudomonadota</taxon>
        <taxon>Alphaproteobacteria</taxon>
        <taxon>Maricaulales</taxon>
        <taxon>Robiginitomaculaceae</taxon>
        <taxon>Hellea</taxon>
    </lineage>
</organism>
<protein>
    <submittedName>
        <fullName evidence="4">Glyoxylate/hydroxypyruvate reductase A</fullName>
    </submittedName>
</protein>
<evidence type="ECO:0000256" key="1">
    <source>
        <dbReference type="ARBA" id="ARBA00023002"/>
    </source>
</evidence>
<proteinExistence type="predicted"/>
<dbReference type="AlphaFoldDB" id="A0A7C5LVU5"/>